<evidence type="ECO:0000256" key="3">
    <source>
        <dbReference type="SAM" id="SignalP"/>
    </source>
</evidence>
<comment type="similarity">
    <text evidence="2">Belongs to the skp family.</text>
</comment>
<dbReference type="GO" id="GO:0051082">
    <property type="term" value="F:unfolded protein binding"/>
    <property type="evidence" value="ECO:0007669"/>
    <property type="project" value="InterPro"/>
</dbReference>
<dbReference type="GO" id="GO:0050821">
    <property type="term" value="P:protein stabilization"/>
    <property type="evidence" value="ECO:0007669"/>
    <property type="project" value="TreeGrafter"/>
</dbReference>
<protein>
    <submittedName>
        <fullName evidence="4">Outer membrane protein</fullName>
    </submittedName>
</protein>
<evidence type="ECO:0000256" key="1">
    <source>
        <dbReference type="ARBA" id="ARBA00022729"/>
    </source>
</evidence>
<evidence type="ECO:0000313" key="4">
    <source>
        <dbReference type="EMBL" id="MBB5190047.1"/>
    </source>
</evidence>
<dbReference type="AlphaFoldDB" id="A0A840RAW1"/>
<dbReference type="GO" id="GO:0005829">
    <property type="term" value="C:cytosol"/>
    <property type="evidence" value="ECO:0007669"/>
    <property type="project" value="TreeGrafter"/>
</dbReference>
<keyword evidence="5" id="KW-1185">Reference proteome</keyword>
<dbReference type="EMBL" id="JACHHN010000001">
    <property type="protein sequence ID" value="MBB5190047.1"/>
    <property type="molecule type" value="Genomic_DNA"/>
</dbReference>
<evidence type="ECO:0000256" key="2">
    <source>
        <dbReference type="PIRNR" id="PIRNR002094"/>
    </source>
</evidence>
<comment type="caution">
    <text evidence="4">The sequence shown here is derived from an EMBL/GenBank/DDBJ whole genome shotgun (WGS) entry which is preliminary data.</text>
</comment>
<dbReference type="InterPro" id="IPR005632">
    <property type="entry name" value="Chaperone_Skp"/>
</dbReference>
<reference evidence="4 5" key="1">
    <citation type="submission" date="2020-08" db="EMBL/GenBank/DDBJ databases">
        <title>Genomic Encyclopedia of Type Strains, Phase IV (KMG-IV): sequencing the most valuable type-strain genomes for metagenomic binning, comparative biology and taxonomic classification.</title>
        <authorList>
            <person name="Goeker M."/>
        </authorList>
    </citation>
    <scope>NUCLEOTIDE SEQUENCE [LARGE SCALE GENOMIC DNA]</scope>
    <source>
        <strain evidence="4 5">DSM 18233</strain>
    </source>
</reference>
<dbReference type="PANTHER" id="PTHR35089:SF1">
    <property type="entry name" value="CHAPERONE PROTEIN SKP"/>
    <property type="match status" value="1"/>
</dbReference>
<dbReference type="InterPro" id="IPR024930">
    <property type="entry name" value="Skp_dom_sf"/>
</dbReference>
<dbReference type="Proteomes" id="UP000543030">
    <property type="component" value="Unassembled WGS sequence"/>
</dbReference>
<dbReference type="Gene3D" id="3.30.910.20">
    <property type="entry name" value="Skp domain"/>
    <property type="match status" value="1"/>
</dbReference>
<feature type="signal peptide" evidence="3">
    <location>
        <begin position="1"/>
        <end position="23"/>
    </location>
</feature>
<feature type="chain" id="PRO_5032867695" evidence="3">
    <location>
        <begin position="24"/>
        <end position="167"/>
    </location>
</feature>
<proteinExistence type="inferred from homology"/>
<organism evidence="4 5">
    <name type="scientific">Silvimonas terrae</name>
    <dbReference type="NCBI Taxonomy" id="300266"/>
    <lineage>
        <taxon>Bacteria</taxon>
        <taxon>Pseudomonadati</taxon>
        <taxon>Pseudomonadota</taxon>
        <taxon>Betaproteobacteria</taxon>
        <taxon>Neisseriales</taxon>
        <taxon>Chitinibacteraceae</taxon>
        <taxon>Silvimonas</taxon>
    </lineage>
</organism>
<dbReference type="PANTHER" id="PTHR35089">
    <property type="entry name" value="CHAPERONE PROTEIN SKP"/>
    <property type="match status" value="1"/>
</dbReference>
<evidence type="ECO:0000313" key="5">
    <source>
        <dbReference type="Proteomes" id="UP000543030"/>
    </source>
</evidence>
<dbReference type="SMART" id="SM00935">
    <property type="entry name" value="OmpH"/>
    <property type="match status" value="1"/>
</dbReference>
<gene>
    <name evidence="4" type="ORF">HNQ50_000757</name>
</gene>
<keyword evidence="1 3" id="KW-0732">Signal</keyword>
<dbReference type="PIRSF" id="PIRSF002094">
    <property type="entry name" value="OMP26_Skp"/>
    <property type="match status" value="1"/>
</dbReference>
<name>A0A840RAW1_9NEIS</name>
<dbReference type="SUPFAM" id="SSF111384">
    <property type="entry name" value="OmpH-like"/>
    <property type="match status" value="1"/>
</dbReference>
<accession>A0A840RAW1</accession>
<dbReference type="RefSeq" id="WP_184097674.1">
    <property type="nucleotide sequence ID" value="NZ_JACHHN010000001.1"/>
</dbReference>
<dbReference type="Pfam" id="PF03938">
    <property type="entry name" value="OmpH"/>
    <property type="match status" value="1"/>
</dbReference>
<sequence>MKFAQLPGIFLCVLLLVCGVASAADPSLKIGFVDVDRILRDSAPAQRATKRLEKEFEGRRADVQKIADQGKSLQLVLDKGGLTDADRKDKERQLVKLNLDYQRMSRELNEDLNSRRNEELAGIQERVNNAVQQIAQAEKFDLILQEAAFHSPRIDITDKVLKALSDK</sequence>